<dbReference type="AlphaFoldDB" id="A0A838CUT1"/>
<dbReference type="PROSITE" id="PS51257">
    <property type="entry name" value="PROKAR_LIPOPROTEIN"/>
    <property type="match status" value="1"/>
</dbReference>
<dbReference type="Proteomes" id="UP000571017">
    <property type="component" value="Unassembled WGS sequence"/>
</dbReference>
<reference evidence="1 2" key="1">
    <citation type="journal article" date="2004" name="Extremophiles">
        <title>Halobacillus locisalis sp. nov., a halophilic bacterium isolated from a marine solar saltern of the Yellow Sea in Korea.</title>
        <authorList>
            <person name="Yoon J.H."/>
            <person name="Kang K.H."/>
            <person name="Oh T.K."/>
            <person name="Park Y.H."/>
        </authorList>
    </citation>
    <scope>NUCLEOTIDE SEQUENCE [LARGE SCALE GENOMIC DNA]</scope>
    <source>
        <strain evidence="1 2">KCTC 3788</strain>
    </source>
</reference>
<comment type="caution">
    <text evidence="1">The sequence shown here is derived from an EMBL/GenBank/DDBJ whole genome shotgun (WGS) entry which is preliminary data.</text>
</comment>
<dbReference type="EMBL" id="JACEFG010000002">
    <property type="protein sequence ID" value="MBA2175668.1"/>
    <property type="molecule type" value="Genomic_DNA"/>
</dbReference>
<keyword evidence="2" id="KW-1185">Reference proteome</keyword>
<evidence type="ECO:0000313" key="2">
    <source>
        <dbReference type="Proteomes" id="UP000571017"/>
    </source>
</evidence>
<dbReference type="RefSeq" id="WP_181472665.1">
    <property type="nucleotide sequence ID" value="NZ_JACEFG010000002.1"/>
</dbReference>
<protein>
    <submittedName>
        <fullName evidence="1">Uncharacterized protein</fullName>
    </submittedName>
</protein>
<accession>A0A838CUT1</accession>
<organism evidence="1 2">
    <name type="scientific">Halobacillus locisalis</name>
    <dbReference type="NCBI Taxonomy" id="220753"/>
    <lineage>
        <taxon>Bacteria</taxon>
        <taxon>Bacillati</taxon>
        <taxon>Bacillota</taxon>
        <taxon>Bacilli</taxon>
        <taxon>Bacillales</taxon>
        <taxon>Bacillaceae</taxon>
        <taxon>Halobacillus</taxon>
    </lineage>
</organism>
<sequence length="96" mass="10615">MKAKFITSLALASIITVAGCSQEESGQQESEQQGGSDVSLQEVTESFDGTLQHVHGMGIWMRKVLRMLHIQGSRFIKTGIGFHPSIIKMTIWALRL</sequence>
<evidence type="ECO:0000313" key="1">
    <source>
        <dbReference type="EMBL" id="MBA2175668.1"/>
    </source>
</evidence>
<proteinExistence type="predicted"/>
<gene>
    <name evidence="1" type="ORF">H0266_12275</name>
</gene>
<name>A0A838CUT1_9BACI</name>